<dbReference type="Proteomes" id="UP000320735">
    <property type="component" value="Unassembled WGS sequence"/>
</dbReference>
<reference evidence="1 2" key="1">
    <citation type="submission" date="2019-02" db="EMBL/GenBank/DDBJ databases">
        <title>Deep-cultivation of Planctomycetes and their phenomic and genomic characterization uncovers novel biology.</title>
        <authorList>
            <person name="Wiegand S."/>
            <person name="Jogler M."/>
            <person name="Boedeker C."/>
            <person name="Pinto D."/>
            <person name="Vollmers J."/>
            <person name="Rivas-Marin E."/>
            <person name="Kohn T."/>
            <person name="Peeters S.H."/>
            <person name="Heuer A."/>
            <person name="Rast P."/>
            <person name="Oberbeckmann S."/>
            <person name="Bunk B."/>
            <person name="Jeske O."/>
            <person name="Meyerdierks A."/>
            <person name="Storesund J.E."/>
            <person name="Kallscheuer N."/>
            <person name="Luecker S."/>
            <person name="Lage O.M."/>
            <person name="Pohl T."/>
            <person name="Merkel B.J."/>
            <person name="Hornburger P."/>
            <person name="Mueller R.-W."/>
            <person name="Bruemmer F."/>
            <person name="Labrenz M."/>
            <person name="Spormann A.M."/>
            <person name="Op Den Camp H."/>
            <person name="Overmann J."/>
            <person name="Amann R."/>
            <person name="Jetten M.S.M."/>
            <person name="Mascher T."/>
            <person name="Medema M.H."/>
            <person name="Devos D.P."/>
            <person name="Kaster A.-K."/>
            <person name="Ovreas L."/>
            <person name="Rohde M."/>
            <person name="Galperin M.Y."/>
            <person name="Jogler C."/>
        </authorList>
    </citation>
    <scope>NUCLEOTIDE SEQUENCE [LARGE SCALE GENOMIC DNA]</scope>
    <source>
        <strain evidence="1 2">CA54</strain>
    </source>
</reference>
<comment type="caution">
    <text evidence="1">The sequence shown here is derived from an EMBL/GenBank/DDBJ whole genome shotgun (WGS) entry which is preliminary data.</text>
</comment>
<evidence type="ECO:0000313" key="1">
    <source>
        <dbReference type="EMBL" id="TWU06727.1"/>
    </source>
</evidence>
<evidence type="ECO:0000313" key="2">
    <source>
        <dbReference type="Proteomes" id="UP000320735"/>
    </source>
</evidence>
<accession>A0A5C6B4Q2</accession>
<name>A0A5C6B4Q2_9PLAN</name>
<dbReference type="EMBL" id="SJPP01000003">
    <property type="protein sequence ID" value="TWU06727.1"/>
    <property type="molecule type" value="Genomic_DNA"/>
</dbReference>
<protein>
    <submittedName>
        <fullName evidence="1">Uncharacterized protein</fullName>
    </submittedName>
</protein>
<sequence length="117" mass="13472">MVKPPIILYENGNVEFFGNLSDVICYVEPIDILNHEYVIYDSEGRIITLEVVNDRSAYGYYNLERVVLKSEGELLPKQLRENLIPFFARVLKDEGMSSKPLEELIHIGIDFFGVDCE</sequence>
<organism evidence="1 2">
    <name type="scientific">Symmachiella macrocystis</name>
    <dbReference type="NCBI Taxonomy" id="2527985"/>
    <lineage>
        <taxon>Bacteria</taxon>
        <taxon>Pseudomonadati</taxon>
        <taxon>Planctomycetota</taxon>
        <taxon>Planctomycetia</taxon>
        <taxon>Planctomycetales</taxon>
        <taxon>Planctomycetaceae</taxon>
        <taxon>Symmachiella</taxon>
    </lineage>
</organism>
<dbReference type="AlphaFoldDB" id="A0A5C6B4Q2"/>
<gene>
    <name evidence="1" type="ORF">CA54_51260</name>
</gene>
<keyword evidence="2" id="KW-1185">Reference proteome</keyword>
<proteinExistence type="predicted"/>